<comment type="caution">
    <text evidence="1">The sequence shown here is derived from an EMBL/GenBank/DDBJ whole genome shotgun (WGS) entry which is preliminary data.</text>
</comment>
<dbReference type="Gene3D" id="3.30.870.10">
    <property type="entry name" value="Endonuclease Chain A"/>
    <property type="match status" value="1"/>
</dbReference>
<reference evidence="1" key="1">
    <citation type="journal article" date="2014" name="Front. Microbiol.">
        <title>High frequency of phylogenetically diverse reductive dehalogenase-homologous genes in deep subseafloor sedimentary metagenomes.</title>
        <authorList>
            <person name="Kawai M."/>
            <person name="Futagami T."/>
            <person name="Toyoda A."/>
            <person name="Takaki Y."/>
            <person name="Nishi S."/>
            <person name="Hori S."/>
            <person name="Arai W."/>
            <person name="Tsubouchi T."/>
            <person name="Morono Y."/>
            <person name="Uchiyama I."/>
            <person name="Ito T."/>
            <person name="Fujiyama A."/>
            <person name="Inagaki F."/>
            <person name="Takami H."/>
        </authorList>
    </citation>
    <scope>NUCLEOTIDE SEQUENCE</scope>
    <source>
        <strain evidence="1">Expedition CK06-06</strain>
    </source>
</reference>
<evidence type="ECO:0000313" key="1">
    <source>
        <dbReference type="EMBL" id="GAG85015.1"/>
    </source>
</evidence>
<organism evidence="1">
    <name type="scientific">marine sediment metagenome</name>
    <dbReference type="NCBI Taxonomy" id="412755"/>
    <lineage>
        <taxon>unclassified sequences</taxon>
        <taxon>metagenomes</taxon>
        <taxon>ecological metagenomes</taxon>
    </lineage>
</organism>
<name>X1AQL0_9ZZZZ</name>
<dbReference type="InterPro" id="IPR059166">
    <property type="entry name" value="PLD-like_cat"/>
</dbReference>
<dbReference type="CDD" id="cd09176">
    <property type="entry name" value="PLDc_unchar6"/>
    <property type="match status" value="1"/>
</dbReference>
<dbReference type="AlphaFoldDB" id="X1AQL0"/>
<proteinExistence type="predicted"/>
<accession>X1AQL0</accession>
<gene>
    <name evidence="1" type="ORF">S01H4_26455</name>
</gene>
<protein>
    <submittedName>
        <fullName evidence="1">Uncharacterized protein</fullName>
    </submittedName>
</protein>
<dbReference type="EMBL" id="BART01012760">
    <property type="protein sequence ID" value="GAG85015.1"/>
    <property type="molecule type" value="Genomic_DNA"/>
</dbReference>
<feature type="non-terminal residue" evidence="1">
    <location>
        <position position="1"/>
    </location>
</feature>
<sequence length="198" mass="22215">HVLISSVGSIDELSEFGRNRFGKLYVLDDLASGDPEDGDTLDDDNEKDESPIRSDIELSGLHAKFFAMESGWDVKWLLGSANATDAAFRGHNVEFMVELKGKKSRFGIDKILGDEEDDFSLLALLRPYPEPEERTEIDAAKVNAENLAEHVRKWLIESELNLEVHGSSESQFDLELSGARWLRLSLYLSSAILATKWD</sequence>